<evidence type="ECO:0000256" key="7">
    <source>
        <dbReference type="ARBA" id="ARBA00023237"/>
    </source>
</evidence>
<dbReference type="InterPro" id="IPR004845">
    <property type="entry name" value="T2SS_GspD_CS"/>
</dbReference>
<keyword evidence="3 8" id="KW-0813">Transport</keyword>
<dbReference type="InterPro" id="IPR004846">
    <property type="entry name" value="T2SS/T3SS_dom"/>
</dbReference>
<dbReference type="PROSITE" id="PS00875">
    <property type="entry name" value="T2SP_D"/>
    <property type="match status" value="1"/>
</dbReference>
<dbReference type="InterPro" id="IPR013355">
    <property type="entry name" value="Pilus_4_PilQ"/>
</dbReference>
<keyword evidence="4 9" id="KW-0732">Signal</keyword>
<dbReference type="InterPro" id="IPR011662">
    <property type="entry name" value="Secretin/TonB_short_N"/>
</dbReference>
<dbReference type="Pfam" id="PF03958">
    <property type="entry name" value="Secretin_N"/>
    <property type="match status" value="1"/>
</dbReference>
<dbReference type="Gene3D" id="3.30.1370.130">
    <property type="match status" value="1"/>
</dbReference>
<feature type="chain" id="PRO_5016785655" evidence="9">
    <location>
        <begin position="40"/>
        <end position="707"/>
    </location>
</feature>
<dbReference type="GO" id="GO:0009279">
    <property type="term" value="C:cell outer membrane"/>
    <property type="evidence" value="ECO:0007669"/>
    <property type="project" value="UniProtKB-SubCell"/>
</dbReference>
<dbReference type="PANTHER" id="PTHR30604:SF1">
    <property type="entry name" value="DNA UTILIZATION PROTEIN HOFQ"/>
    <property type="match status" value="1"/>
</dbReference>
<keyword evidence="12" id="KW-1185">Reference proteome</keyword>
<evidence type="ECO:0000259" key="10">
    <source>
        <dbReference type="SMART" id="SM00965"/>
    </source>
</evidence>
<dbReference type="InterPro" id="IPR051808">
    <property type="entry name" value="Type_IV_pilus_biogenesis"/>
</dbReference>
<dbReference type="EMBL" id="QQOH01000004">
    <property type="protein sequence ID" value="RDE19193.1"/>
    <property type="molecule type" value="Genomic_DNA"/>
</dbReference>
<dbReference type="InterPro" id="IPR038591">
    <property type="entry name" value="NolW-like_sf"/>
</dbReference>
<keyword evidence="7" id="KW-0998">Cell outer membrane</keyword>
<dbReference type="GO" id="GO:0009306">
    <property type="term" value="P:protein secretion"/>
    <property type="evidence" value="ECO:0007669"/>
    <property type="project" value="InterPro"/>
</dbReference>
<evidence type="ECO:0000256" key="9">
    <source>
        <dbReference type="SAM" id="SignalP"/>
    </source>
</evidence>
<feature type="domain" description="Secretin/TonB short N-terminal" evidence="10">
    <location>
        <begin position="319"/>
        <end position="367"/>
    </location>
</feature>
<dbReference type="Gene3D" id="3.30.1370.120">
    <property type="match status" value="1"/>
</dbReference>
<comment type="similarity">
    <text evidence="2">Belongs to the bacterial secretin family. PilQ subfamily.</text>
</comment>
<evidence type="ECO:0000256" key="4">
    <source>
        <dbReference type="ARBA" id="ARBA00022729"/>
    </source>
</evidence>
<protein>
    <submittedName>
        <fullName evidence="11">Type IV pilus secretin PilQ</fullName>
    </submittedName>
</protein>
<keyword evidence="6" id="KW-0472">Membrane</keyword>
<dbReference type="Pfam" id="PF07660">
    <property type="entry name" value="STN"/>
    <property type="match status" value="1"/>
</dbReference>
<comment type="caution">
    <text evidence="11">The sequence shown here is derived from an EMBL/GenBank/DDBJ whole genome shotgun (WGS) entry which is preliminary data.</text>
</comment>
<dbReference type="Pfam" id="PF00263">
    <property type="entry name" value="Secretin"/>
    <property type="match status" value="1"/>
</dbReference>
<dbReference type="OrthoDB" id="9779724at2"/>
<dbReference type="SMART" id="SM00965">
    <property type="entry name" value="STN"/>
    <property type="match status" value="1"/>
</dbReference>
<dbReference type="Proteomes" id="UP000253769">
    <property type="component" value="Unassembled WGS sequence"/>
</dbReference>
<gene>
    <name evidence="11" type="ORF">DV711_16085</name>
</gene>
<keyword evidence="5" id="KW-0653">Protein transport</keyword>
<proteinExistence type="inferred from homology"/>
<dbReference type="PANTHER" id="PTHR30604">
    <property type="entry name" value="PROTEIN TRANSPORT PROTEIN HOFQ"/>
    <property type="match status" value="1"/>
</dbReference>
<comment type="subcellular location">
    <subcellularLocation>
        <location evidence="1 8">Cell outer membrane</location>
    </subcellularLocation>
</comment>
<evidence type="ECO:0000313" key="11">
    <source>
        <dbReference type="EMBL" id="RDE19193.1"/>
    </source>
</evidence>
<dbReference type="InterPro" id="IPR005644">
    <property type="entry name" value="NolW-like"/>
</dbReference>
<evidence type="ECO:0000256" key="1">
    <source>
        <dbReference type="ARBA" id="ARBA00004442"/>
    </source>
</evidence>
<dbReference type="PRINTS" id="PR00811">
    <property type="entry name" value="BCTERIALGSPD"/>
</dbReference>
<dbReference type="InterPro" id="IPR001775">
    <property type="entry name" value="GspD/PilQ"/>
</dbReference>
<dbReference type="Gene3D" id="2.60.40.3500">
    <property type="match status" value="1"/>
</dbReference>
<evidence type="ECO:0000313" key="12">
    <source>
        <dbReference type="Proteomes" id="UP000253769"/>
    </source>
</evidence>
<evidence type="ECO:0000256" key="2">
    <source>
        <dbReference type="ARBA" id="ARBA00006304"/>
    </source>
</evidence>
<organism evidence="11 12">
    <name type="scientific">Motiliproteus coralliicola</name>
    <dbReference type="NCBI Taxonomy" id="2283196"/>
    <lineage>
        <taxon>Bacteria</taxon>
        <taxon>Pseudomonadati</taxon>
        <taxon>Pseudomonadota</taxon>
        <taxon>Gammaproteobacteria</taxon>
        <taxon>Oceanospirillales</taxon>
        <taxon>Oceanospirillaceae</taxon>
        <taxon>Motiliproteus</taxon>
    </lineage>
</organism>
<dbReference type="Pfam" id="PF11741">
    <property type="entry name" value="AMIN"/>
    <property type="match status" value="1"/>
</dbReference>
<sequence length="707" mass="76886">MANLLSSTTWQQARQRLAFTSRKWLGLVTCLLLSQTTLAEVQIVDSAFVTLPGNKLELRLDFDAAPPLPRSYKIEQPARVVLDLHGASNGLSSKSIEIKTGLVDTLHLAEVKDRVRVIANLYESVEYDTYIEGNSLFVVFGAGAGDTVAAAQPKQGMAMDNADTTNIPRPLRTQISSIDFRRVDGNIGRVFINMTDSKAGVDIIEEGNNVIVNLIGAQLPAALEERVDVQDFSTPVTFVDAMADGNNSSILIKPSALPYDYLAYQSDNQLIVDFKPVTDTEAEERQRERFPYTGEKLSLNFQDIDIRSVLQIIADVTDMNLVVSDTVSGNITLRLKNVPWDQALELVLKTKSLDKRITGNVMMIAPAAEIAERERFEIETNKQVRELKEPQTEFIQVNYAKASDIVSLLGTEQGLLSERGAVQADPRTNTLIVRDIDTSIAKIRKALKKLDIPVRQVMIEARLVTVRADLSKELGVKWGFGHVKDGGTRIALGATAPGNTAQAGGSAGLTVPSSLNVDLGATSIGASRFAIGVGSNTTLLQMELSALETDGSAEIISQPKVITANGMPARIQSGDEIPFQTVEDGEVNVEFKEVVLALDVTPQITPDNRLILDLKINQDSVGEELPNGEVGIVTNELETQVLVNNGETVVLGGVFQKEQTQSISKVPVLGDLPVLGKLFTRTNNSNQKSELLVFITPKIISESLSTR</sequence>
<name>A0A369WD08_9GAMM</name>
<dbReference type="InterPro" id="IPR021731">
    <property type="entry name" value="AMIN_dom"/>
</dbReference>
<evidence type="ECO:0000256" key="3">
    <source>
        <dbReference type="ARBA" id="ARBA00022448"/>
    </source>
</evidence>
<accession>A0A369WD08</accession>
<evidence type="ECO:0000256" key="6">
    <source>
        <dbReference type="ARBA" id="ARBA00023136"/>
    </source>
</evidence>
<dbReference type="Gene3D" id="2.60.40.3470">
    <property type="match status" value="1"/>
</dbReference>
<dbReference type="NCBIfam" id="TIGR02515">
    <property type="entry name" value="IV_pilus_PilQ"/>
    <property type="match status" value="1"/>
</dbReference>
<reference evidence="11 12" key="1">
    <citation type="submission" date="2018-07" db="EMBL/GenBank/DDBJ databases">
        <title>Motiliproteus coralliicola sp. nov., a bacterium isolated from Coral.</title>
        <authorList>
            <person name="Wang G."/>
        </authorList>
    </citation>
    <scope>NUCLEOTIDE SEQUENCE [LARGE SCALE GENOMIC DNA]</scope>
    <source>
        <strain evidence="11 12">C34</strain>
    </source>
</reference>
<dbReference type="AlphaFoldDB" id="A0A369WD08"/>
<evidence type="ECO:0000256" key="5">
    <source>
        <dbReference type="ARBA" id="ARBA00022927"/>
    </source>
</evidence>
<evidence type="ECO:0000256" key="8">
    <source>
        <dbReference type="RuleBase" id="RU004004"/>
    </source>
</evidence>
<feature type="signal peptide" evidence="9">
    <location>
        <begin position="1"/>
        <end position="39"/>
    </location>
</feature>
<dbReference type="RefSeq" id="WP_114696809.1">
    <property type="nucleotide sequence ID" value="NZ_QQOH01000004.1"/>
</dbReference>